<name>A0A9W8AIG5_9FUNG</name>
<dbReference type="AlphaFoldDB" id="A0A9W8AIG5"/>
<dbReference type="Proteomes" id="UP001150569">
    <property type="component" value="Unassembled WGS sequence"/>
</dbReference>
<keyword evidence="3" id="KW-1185">Reference proteome</keyword>
<reference evidence="2" key="1">
    <citation type="submission" date="2022-07" db="EMBL/GenBank/DDBJ databases">
        <title>Phylogenomic reconstructions and comparative analyses of Kickxellomycotina fungi.</title>
        <authorList>
            <person name="Reynolds N.K."/>
            <person name="Stajich J.E."/>
            <person name="Barry K."/>
            <person name="Grigoriev I.V."/>
            <person name="Crous P."/>
            <person name="Smith M.E."/>
        </authorList>
    </citation>
    <scope>NUCLEOTIDE SEQUENCE</scope>
    <source>
        <strain evidence="2">RSA 861</strain>
    </source>
</reference>
<organism evidence="2 3">
    <name type="scientific">Tieghemiomyces parasiticus</name>
    <dbReference type="NCBI Taxonomy" id="78921"/>
    <lineage>
        <taxon>Eukaryota</taxon>
        <taxon>Fungi</taxon>
        <taxon>Fungi incertae sedis</taxon>
        <taxon>Zoopagomycota</taxon>
        <taxon>Kickxellomycotina</taxon>
        <taxon>Dimargaritomycetes</taxon>
        <taxon>Dimargaritales</taxon>
        <taxon>Dimargaritaceae</taxon>
        <taxon>Tieghemiomyces</taxon>
    </lineage>
</organism>
<evidence type="ECO:0000313" key="2">
    <source>
        <dbReference type="EMBL" id="KAJ1928281.1"/>
    </source>
</evidence>
<comment type="caution">
    <text evidence="2">The sequence shown here is derived from an EMBL/GenBank/DDBJ whole genome shotgun (WGS) entry which is preliminary data.</text>
</comment>
<dbReference type="EMBL" id="JANBPT010000080">
    <property type="protein sequence ID" value="KAJ1928281.1"/>
    <property type="molecule type" value="Genomic_DNA"/>
</dbReference>
<evidence type="ECO:0000256" key="1">
    <source>
        <dbReference type="SAM" id="MobiDB-lite"/>
    </source>
</evidence>
<accession>A0A9W8AIG5</accession>
<protein>
    <submittedName>
        <fullName evidence="2">Uncharacterized protein</fullName>
    </submittedName>
</protein>
<feature type="region of interest" description="Disordered" evidence="1">
    <location>
        <begin position="1"/>
        <end position="23"/>
    </location>
</feature>
<proteinExistence type="predicted"/>
<evidence type="ECO:0000313" key="3">
    <source>
        <dbReference type="Proteomes" id="UP001150569"/>
    </source>
</evidence>
<gene>
    <name evidence="2" type="ORF">IWQ60_002190</name>
</gene>
<sequence length="310" mass="34589">MPATSANQPGTSSSQQPDQLPNWLKPAESFNVDFADLADYGIDSKHERMMTDLHELIGNPDPLDPTFYNTIQAVKNYFSEQITQLSGKIENCTEAEKAIFEAMNAAVPGLSTQLASIPDGSSLEEYLDLVRGNIETNSHLNAALHDHRRTVNTFAKNRTLLLFLLSMYLDQLITNFGNELKRLLARSSLDDTACGTFGENSDNQAHRLLMDRPLGDCAIQDSYLPMTYSEDQRKYLAAANDQYLVNQAALNPVREVLNELDGITTETNSIIEQFRDSGFAIGLLDVVLQWKAGELMGGDLEELRSMWNME</sequence>
<feature type="compositionally biased region" description="Polar residues" evidence="1">
    <location>
        <begin position="1"/>
        <end position="19"/>
    </location>
</feature>